<evidence type="ECO:0000259" key="2">
    <source>
        <dbReference type="Pfam" id="PF02350"/>
    </source>
</evidence>
<reference evidence="3 4" key="1">
    <citation type="submission" date="2018-09" db="EMBL/GenBank/DDBJ databases">
        <title>Complete genome sequence of Euzebya sp. DY32-46 isolated from seawater of Pacific Ocean.</title>
        <authorList>
            <person name="Xu L."/>
            <person name="Wu Y.-H."/>
            <person name="Xu X.-W."/>
        </authorList>
    </citation>
    <scope>NUCLEOTIDE SEQUENCE [LARGE SCALE GENOMIC DNA]</scope>
    <source>
        <strain evidence="3 4">DY32-46</strain>
    </source>
</reference>
<keyword evidence="4" id="KW-1185">Reference proteome</keyword>
<accession>A0A346XW13</accession>
<dbReference type="SUPFAM" id="SSF53756">
    <property type="entry name" value="UDP-Glycosyltransferase/glycogen phosphorylase"/>
    <property type="match status" value="1"/>
</dbReference>
<dbReference type="PANTHER" id="PTHR43174">
    <property type="entry name" value="UDP-N-ACETYLGLUCOSAMINE 2-EPIMERASE"/>
    <property type="match status" value="1"/>
</dbReference>
<name>A0A346XW13_9ACTN</name>
<comment type="similarity">
    <text evidence="1">Belongs to the UDP-N-acetylglucosamine 2-epimerase family.</text>
</comment>
<dbReference type="OrthoDB" id="9803238at2"/>
<dbReference type="InterPro" id="IPR003331">
    <property type="entry name" value="UDP_GlcNAc_Epimerase_2_dom"/>
</dbReference>
<dbReference type="CDD" id="cd03786">
    <property type="entry name" value="GTB_UDP-GlcNAc_2-Epimerase"/>
    <property type="match status" value="1"/>
</dbReference>
<dbReference type="PANTHER" id="PTHR43174:SF1">
    <property type="entry name" value="UDP-N-ACETYLGLUCOSAMINE 2-EPIMERASE"/>
    <property type="match status" value="1"/>
</dbReference>
<dbReference type="AlphaFoldDB" id="A0A346XW13"/>
<keyword evidence="1" id="KW-0413">Isomerase</keyword>
<dbReference type="Gene3D" id="3.40.50.2000">
    <property type="entry name" value="Glycogen Phosphorylase B"/>
    <property type="match status" value="2"/>
</dbReference>
<gene>
    <name evidence="3" type="ORF">DVS28_a1719</name>
</gene>
<dbReference type="RefSeq" id="WP_114591064.1">
    <property type="nucleotide sequence ID" value="NZ_CP031165.1"/>
</dbReference>
<dbReference type="NCBIfam" id="TIGR00236">
    <property type="entry name" value="wecB"/>
    <property type="match status" value="1"/>
</dbReference>
<evidence type="ECO:0000256" key="1">
    <source>
        <dbReference type="RuleBase" id="RU003513"/>
    </source>
</evidence>
<protein>
    <submittedName>
        <fullName evidence="3">UDP-N-acetylglucosamine 2-epimerase</fullName>
    </submittedName>
</protein>
<dbReference type="KEGG" id="euz:DVS28_a1719"/>
<sequence length="372" mass="40158">MKLLSVVGARPQFIKAAVISRAIADLNAAAGDKGHVADVIVHTGQHYDTTMSQVFFDELSIPDPVHNLEVSGGTHGEMTGRMLERLEAVIIEESPDWVLVHGDTNSTLAGALAATKLHVPLAHVESGLRSYNRRMPEEINRIVTDSIADLLFVPTEQARSNLLSEGVPGERIIPVGDVMFDATKFYAPLAEQRSAVRATHGLESGNYVLATVHRAENTDDPARLKQIVMGLSRLSEENTVVLPLHPRTRLALEAAGLLDDVGSSLLLIEPVGYLEMLDLERNARVIATDSGGVQKEAYFAGVGCVTLRDETEWVELVEAGVNVLAGADADRIVAAAEQLRQVDPEPGLYGDGQAGEKVVSALVEVTRQRKRC</sequence>
<evidence type="ECO:0000313" key="4">
    <source>
        <dbReference type="Proteomes" id="UP000264006"/>
    </source>
</evidence>
<dbReference type="EMBL" id="CP031165">
    <property type="protein sequence ID" value="AXV06410.1"/>
    <property type="molecule type" value="Genomic_DNA"/>
</dbReference>
<dbReference type="Pfam" id="PF02350">
    <property type="entry name" value="Epimerase_2"/>
    <property type="match status" value="1"/>
</dbReference>
<proteinExistence type="inferred from homology"/>
<dbReference type="Proteomes" id="UP000264006">
    <property type="component" value="Chromosome"/>
</dbReference>
<evidence type="ECO:0000313" key="3">
    <source>
        <dbReference type="EMBL" id="AXV06410.1"/>
    </source>
</evidence>
<feature type="domain" description="UDP-N-acetylglucosamine 2-epimerase" evidence="2">
    <location>
        <begin position="35"/>
        <end position="362"/>
    </location>
</feature>
<dbReference type="InterPro" id="IPR029767">
    <property type="entry name" value="WecB-like"/>
</dbReference>
<organism evidence="3 4">
    <name type="scientific">Euzebya pacifica</name>
    <dbReference type="NCBI Taxonomy" id="1608957"/>
    <lineage>
        <taxon>Bacteria</taxon>
        <taxon>Bacillati</taxon>
        <taxon>Actinomycetota</taxon>
        <taxon>Nitriliruptoria</taxon>
        <taxon>Euzebyales</taxon>
    </lineage>
</organism>
<dbReference type="GO" id="GO:0016853">
    <property type="term" value="F:isomerase activity"/>
    <property type="evidence" value="ECO:0007669"/>
    <property type="project" value="UniProtKB-KW"/>
</dbReference>